<protein>
    <submittedName>
        <fullName evidence="2">MarR family transcriptional regulator</fullName>
    </submittedName>
</protein>
<accession>A0AAD1AHQ4</accession>
<dbReference type="InterPro" id="IPR036390">
    <property type="entry name" value="WH_DNA-bd_sf"/>
</dbReference>
<evidence type="ECO:0000259" key="1">
    <source>
        <dbReference type="Pfam" id="PF13601"/>
    </source>
</evidence>
<name>A0AAD1AHQ4_9MICO</name>
<dbReference type="InterPro" id="IPR036388">
    <property type="entry name" value="WH-like_DNA-bd_sf"/>
</dbReference>
<dbReference type="Proteomes" id="UP000283946">
    <property type="component" value="Chromosome"/>
</dbReference>
<dbReference type="CDD" id="cd00090">
    <property type="entry name" value="HTH_ARSR"/>
    <property type="match status" value="1"/>
</dbReference>
<feature type="domain" description="Winged helix DNA-binding" evidence="1">
    <location>
        <begin position="15"/>
        <end position="93"/>
    </location>
</feature>
<dbReference type="PANTHER" id="PTHR37318:SF1">
    <property type="entry name" value="BSL7504 PROTEIN"/>
    <property type="match status" value="1"/>
</dbReference>
<dbReference type="EMBL" id="CP028130">
    <property type="protein sequence ID" value="AZZ56904.1"/>
    <property type="molecule type" value="Genomic_DNA"/>
</dbReference>
<dbReference type="Pfam" id="PF13601">
    <property type="entry name" value="HTH_34"/>
    <property type="match status" value="1"/>
</dbReference>
<dbReference type="PANTHER" id="PTHR37318">
    <property type="entry name" value="BSL7504 PROTEIN"/>
    <property type="match status" value="1"/>
</dbReference>
<dbReference type="Gene3D" id="1.10.10.10">
    <property type="entry name" value="Winged helix-like DNA-binding domain superfamily/Winged helix DNA-binding domain"/>
    <property type="match status" value="1"/>
</dbReference>
<dbReference type="InterPro" id="IPR027395">
    <property type="entry name" value="WH_DNA-bd_dom"/>
</dbReference>
<gene>
    <name evidence="2" type="ORF">C7V51_14230</name>
</gene>
<dbReference type="AlphaFoldDB" id="A0AAD1AHQ4"/>
<evidence type="ECO:0000313" key="2">
    <source>
        <dbReference type="EMBL" id="AZZ56904.1"/>
    </source>
</evidence>
<reference evidence="2 3" key="1">
    <citation type="submission" date="2018-03" db="EMBL/GenBank/DDBJ databases">
        <title>Bacteriophage NCPPB3778 and a type I-E CRISPR drive the evolution of the US Biological Select Agent, Rathayibacter toxicus.</title>
        <authorList>
            <person name="Davis E.W.II."/>
            <person name="Tabima J.F."/>
            <person name="Weisberg A.J."/>
            <person name="Dantas Lopes L."/>
            <person name="Wiseman M.S."/>
            <person name="Wiseman M.S."/>
            <person name="Pupko T."/>
            <person name="Belcher M.S."/>
            <person name="Sechler A.J."/>
            <person name="Tancos M.A."/>
            <person name="Schroeder B.K."/>
            <person name="Murray T.D."/>
            <person name="Luster D.G."/>
            <person name="Schneider W.L."/>
            <person name="Rogers E."/>
            <person name="Andreote F.D."/>
            <person name="Grunwald N.J."/>
            <person name="Putnam M.L."/>
            <person name="Chang J.H."/>
        </authorList>
    </citation>
    <scope>NUCLEOTIDE SEQUENCE [LARGE SCALE GENOMIC DNA]</scope>
    <source>
        <strain evidence="2 3">NCCPB 2253</strain>
    </source>
</reference>
<dbReference type="KEGG" id="ria:C7V51_14230"/>
<dbReference type="SUPFAM" id="SSF46785">
    <property type="entry name" value="Winged helix' DNA-binding domain"/>
    <property type="match status" value="1"/>
</dbReference>
<proteinExistence type="predicted"/>
<evidence type="ECO:0000313" key="3">
    <source>
        <dbReference type="Proteomes" id="UP000283946"/>
    </source>
</evidence>
<dbReference type="InterPro" id="IPR011991">
    <property type="entry name" value="ArsR-like_HTH"/>
</dbReference>
<dbReference type="RefSeq" id="WP_104266114.1">
    <property type="nucleotide sequence ID" value="NZ_CP028130.1"/>
</dbReference>
<organism evidence="2 3">
    <name type="scientific">Rathayibacter iranicus</name>
    <dbReference type="NCBI Taxonomy" id="59737"/>
    <lineage>
        <taxon>Bacteria</taxon>
        <taxon>Bacillati</taxon>
        <taxon>Actinomycetota</taxon>
        <taxon>Actinomycetes</taxon>
        <taxon>Micrococcales</taxon>
        <taxon>Microbacteriaceae</taxon>
        <taxon>Rathayibacter</taxon>
    </lineage>
</organism>
<sequence length="98" mass="10961">MTRVRFDSVIHPEQRIRICAFLFPNDEVAFSVMREALGMSESALSRQVKILVEAGYVSMTRETGVPRPRSWVALTPEGRGATKGHLQALQQMVADSDQ</sequence>